<dbReference type="PANTHER" id="PTHR43701">
    <property type="entry name" value="MEMBRANE TRANSPORTER PROTEIN MJ0441-RELATED"/>
    <property type="match status" value="1"/>
</dbReference>
<evidence type="ECO:0008006" key="9">
    <source>
        <dbReference type="Google" id="ProtNLM"/>
    </source>
</evidence>
<keyword evidence="3 6" id="KW-1133">Transmembrane helix</keyword>
<feature type="compositionally biased region" description="Polar residues" evidence="5">
    <location>
        <begin position="126"/>
        <end position="136"/>
    </location>
</feature>
<name>A0ABP0IYW2_9DINO</name>
<reference evidence="7 8" key="1">
    <citation type="submission" date="2024-02" db="EMBL/GenBank/DDBJ databases">
        <authorList>
            <person name="Chen Y."/>
            <person name="Shah S."/>
            <person name="Dougan E. K."/>
            <person name="Thang M."/>
            <person name="Chan C."/>
        </authorList>
    </citation>
    <scope>NUCLEOTIDE SEQUENCE [LARGE SCALE GENOMIC DNA]</scope>
</reference>
<dbReference type="InterPro" id="IPR036259">
    <property type="entry name" value="MFS_trans_sf"/>
</dbReference>
<evidence type="ECO:0000256" key="3">
    <source>
        <dbReference type="ARBA" id="ARBA00022989"/>
    </source>
</evidence>
<comment type="caution">
    <text evidence="7">The sequence shown here is derived from an EMBL/GenBank/DDBJ whole genome shotgun (WGS) entry which is preliminary data.</text>
</comment>
<feature type="transmembrane region" description="Helical" evidence="6">
    <location>
        <begin position="218"/>
        <end position="245"/>
    </location>
</feature>
<evidence type="ECO:0000256" key="4">
    <source>
        <dbReference type="ARBA" id="ARBA00023136"/>
    </source>
</evidence>
<evidence type="ECO:0000313" key="7">
    <source>
        <dbReference type="EMBL" id="CAK9007308.1"/>
    </source>
</evidence>
<keyword evidence="8" id="KW-1185">Reference proteome</keyword>
<evidence type="ECO:0000313" key="8">
    <source>
        <dbReference type="Proteomes" id="UP001642484"/>
    </source>
</evidence>
<feature type="transmembrane region" description="Helical" evidence="6">
    <location>
        <begin position="46"/>
        <end position="64"/>
    </location>
</feature>
<feature type="transmembrane region" description="Helical" evidence="6">
    <location>
        <begin position="102"/>
        <end position="120"/>
    </location>
</feature>
<dbReference type="Proteomes" id="UP001642484">
    <property type="component" value="Unassembled WGS sequence"/>
</dbReference>
<gene>
    <name evidence="7" type="ORF">CCMP2556_LOCUS8788</name>
</gene>
<proteinExistence type="predicted"/>
<accession>A0ABP0IYW2</accession>
<evidence type="ECO:0000256" key="1">
    <source>
        <dbReference type="ARBA" id="ARBA00004141"/>
    </source>
</evidence>
<evidence type="ECO:0000256" key="5">
    <source>
        <dbReference type="SAM" id="MobiDB-lite"/>
    </source>
</evidence>
<protein>
    <recommendedName>
        <fullName evidence="9">Membrane transporter protein</fullName>
    </recommendedName>
</protein>
<dbReference type="PANTHER" id="PTHR43701:SF2">
    <property type="entry name" value="MEMBRANE TRANSPORTER PROTEIN YJNA-RELATED"/>
    <property type="match status" value="1"/>
</dbReference>
<keyword evidence="2 6" id="KW-0812">Transmembrane</keyword>
<keyword evidence="4 6" id="KW-0472">Membrane</keyword>
<feature type="transmembrane region" description="Helical" evidence="6">
    <location>
        <begin position="12"/>
        <end position="40"/>
    </location>
</feature>
<dbReference type="SUPFAM" id="SSF103473">
    <property type="entry name" value="MFS general substrate transporter"/>
    <property type="match status" value="1"/>
</dbReference>
<dbReference type="Pfam" id="PF01925">
    <property type="entry name" value="TauE"/>
    <property type="match status" value="1"/>
</dbReference>
<feature type="region of interest" description="Disordered" evidence="5">
    <location>
        <begin position="125"/>
        <end position="158"/>
    </location>
</feature>
<feature type="transmembrane region" description="Helical" evidence="6">
    <location>
        <begin position="76"/>
        <end position="96"/>
    </location>
</feature>
<feature type="transmembrane region" description="Helical" evidence="6">
    <location>
        <begin position="280"/>
        <end position="299"/>
    </location>
</feature>
<dbReference type="EMBL" id="CAXAMN010004014">
    <property type="protein sequence ID" value="CAK9007308.1"/>
    <property type="molecule type" value="Genomic_DNA"/>
</dbReference>
<evidence type="ECO:0000256" key="2">
    <source>
        <dbReference type="ARBA" id="ARBA00022692"/>
    </source>
</evidence>
<sequence length="331" mass="34631">MEGGQLQSFAIVSCFFIGLSLGLLGSGGSILTVPILVYLLEIDAKEAIAMSLVVVGVTSGFALISHALSGNVNWKIGSIFGLAGMSGAFLGGILAGYISERILMILFAVMTLATATAMLCRDSNSEPRISGSSRSETYWPVPHESEEEANGRSDFAPDDLDVQSSGLQPVSVQANSDGLQPTCEAQNADASNFKLDEPKDEAKLSNLKLPIWRIVLDGFLVGVVTGMVGAGGGFLVVPALVFFGGLQMTEAIGTSLLVISTKCAAGYLGHAQHVQIDLKLTVLVSFSAVLGSLVGGFGAERIPQAALRKAFAVFVLLIGTLQLFKESMDPK</sequence>
<feature type="transmembrane region" description="Helical" evidence="6">
    <location>
        <begin position="305"/>
        <end position="324"/>
    </location>
</feature>
<evidence type="ECO:0000256" key="6">
    <source>
        <dbReference type="SAM" id="Phobius"/>
    </source>
</evidence>
<organism evidence="7 8">
    <name type="scientific">Durusdinium trenchii</name>
    <dbReference type="NCBI Taxonomy" id="1381693"/>
    <lineage>
        <taxon>Eukaryota</taxon>
        <taxon>Sar</taxon>
        <taxon>Alveolata</taxon>
        <taxon>Dinophyceae</taxon>
        <taxon>Suessiales</taxon>
        <taxon>Symbiodiniaceae</taxon>
        <taxon>Durusdinium</taxon>
    </lineage>
</organism>
<dbReference type="InterPro" id="IPR051598">
    <property type="entry name" value="TSUP/Inactive_protease-like"/>
</dbReference>
<comment type="subcellular location">
    <subcellularLocation>
        <location evidence="1">Membrane</location>
        <topology evidence="1">Multi-pass membrane protein</topology>
    </subcellularLocation>
</comment>
<dbReference type="InterPro" id="IPR002781">
    <property type="entry name" value="TM_pro_TauE-like"/>
</dbReference>